<dbReference type="Proteomes" id="UP000444721">
    <property type="component" value="Unassembled WGS sequence"/>
</dbReference>
<dbReference type="VEuPathDB" id="AmoebaDB:NfTy_079870"/>
<evidence type="ECO:0000256" key="2">
    <source>
        <dbReference type="ARBA" id="ARBA00022803"/>
    </source>
</evidence>
<dbReference type="EMBL" id="VFQX01000016">
    <property type="protein sequence ID" value="KAF0981063.1"/>
    <property type="molecule type" value="Genomic_DNA"/>
</dbReference>
<dbReference type="InterPro" id="IPR011990">
    <property type="entry name" value="TPR-like_helical_dom_sf"/>
</dbReference>
<proteinExistence type="predicted"/>
<comment type="caution">
    <text evidence="5">The sequence shown here is derived from an EMBL/GenBank/DDBJ whole genome shotgun (WGS) entry which is preliminary data.</text>
</comment>
<dbReference type="PROSITE" id="PS50005">
    <property type="entry name" value="TPR"/>
    <property type="match status" value="3"/>
</dbReference>
<feature type="repeat" description="TPR" evidence="3">
    <location>
        <begin position="549"/>
        <end position="582"/>
    </location>
</feature>
<dbReference type="GO" id="GO:0060271">
    <property type="term" value="P:cilium assembly"/>
    <property type="evidence" value="ECO:0007669"/>
    <property type="project" value="TreeGrafter"/>
</dbReference>
<feature type="region of interest" description="Disordered" evidence="4">
    <location>
        <begin position="308"/>
        <end position="349"/>
    </location>
</feature>
<reference evidence="5 6" key="1">
    <citation type="journal article" date="2019" name="Sci. Rep.">
        <title>Nanopore sequencing improves the draft genome of the human pathogenic amoeba Naegleria fowleri.</title>
        <authorList>
            <person name="Liechti N."/>
            <person name="Schurch N."/>
            <person name="Bruggmann R."/>
            <person name="Wittwer M."/>
        </authorList>
    </citation>
    <scope>NUCLEOTIDE SEQUENCE [LARGE SCALE GENOMIC DNA]</scope>
    <source>
        <strain evidence="5 6">ATCC 30894</strain>
    </source>
</reference>
<dbReference type="RefSeq" id="XP_044565776.1">
    <property type="nucleotide sequence ID" value="XM_044703416.1"/>
</dbReference>
<dbReference type="GO" id="GO:0031514">
    <property type="term" value="C:motile cilium"/>
    <property type="evidence" value="ECO:0007669"/>
    <property type="project" value="TreeGrafter"/>
</dbReference>
<keyword evidence="1" id="KW-0677">Repeat</keyword>
<accession>A0A6A5BSM2</accession>
<dbReference type="AlphaFoldDB" id="A0A6A5BSM2"/>
<evidence type="ECO:0000313" key="5">
    <source>
        <dbReference type="EMBL" id="KAF0981063.1"/>
    </source>
</evidence>
<dbReference type="PANTHER" id="PTHR44314:SF1">
    <property type="entry name" value="CILIA- AND FLAGELLA-ASSOCIATED PROTEIN 70"/>
    <property type="match status" value="1"/>
</dbReference>
<dbReference type="OMA" id="ELNHTGK"/>
<feature type="repeat" description="TPR" evidence="3">
    <location>
        <begin position="691"/>
        <end position="724"/>
    </location>
</feature>
<feature type="repeat" description="TPR" evidence="3">
    <location>
        <begin position="725"/>
        <end position="758"/>
    </location>
</feature>
<dbReference type="SMART" id="SM00028">
    <property type="entry name" value="TPR"/>
    <property type="match status" value="6"/>
</dbReference>
<keyword evidence="2 3" id="KW-0802">TPR repeat</keyword>
<dbReference type="Pfam" id="PF13432">
    <property type="entry name" value="TPR_16"/>
    <property type="match status" value="1"/>
</dbReference>
<dbReference type="VEuPathDB" id="AmoebaDB:NF0052030"/>
<dbReference type="PANTHER" id="PTHR44314">
    <property type="entry name" value="CILIA- AND FLAGELLA-ASSOCIATED PROTEIN 70"/>
    <property type="match status" value="1"/>
</dbReference>
<dbReference type="Gene3D" id="1.25.40.10">
    <property type="entry name" value="Tetratricopeptide repeat domain"/>
    <property type="match status" value="3"/>
</dbReference>
<dbReference type="SUPFAM" id="SSF48452">
    <property type="entry name" value="TPR-like"/>
    <property type="match status" value="2"/>
</dbReference>
<organism evidence="5 6">
    <name type="scientific">Naegleria fowleri</name>
    <name type="common">Brain eating amoeba</name>
    <dbReference type="NCBI Taxonomy" id="5763"/>
    <lineage>
        <taxon>Eukaryota</taxon>
        <taxon>Discoba</taxon>
        <taxon>Heterolobosea</taxon>
        <taxon>Tetramitia</taxon>
        <taxon>Eutetramitia</taxon>
        <taxon>Vahlkampfiidae</taxon>
        <taxon>Naegleria</taxon>
    </lineage>
</organism>
<dbReference type="GO" id="GO:0003341">
    <property type="term" value="P:cilium movement"/>
    <property type="evidence" value="ECO:0007669"/>
    <property type="project" value="TreeGrafter"/>
</dbReference>
<name>A0A6A5BSM2_NAEFO</name>
<dbReference type="GeneID" id="68120066"/>
<evidence type="ECO:0000256" key="4">
    <source>
        <dbReference type="SAM" id="MobiDB-lite"/>
    </source>
</evidence>
<protein>
    <submittedName>
        <fullName evidence="5">Uncharacterized protein</fullName>
    </submittedName>
</protein>
<gene>
    <name evidence="5" type="ORF">FDP41_012851</name>
</gene>
<dbReference type="OrthoDB" id="10262375at2759"/>
<keyword evidence="6" id="KW-1185">Reference proteome</keyword>
<evidence type="ECO:0000256" key="3">
    <source>
        <dbReference type="PROSITE-ProRule" id="PRU00339"/>
    </source>
</evidence>
<dbReference type="GO" id="GO:0070062">
    <property type="term" value="C:extracellular exosome"/>
    <property type="evidence" value="ECO:0007669"/>
    <property type="project" value="TreeGrafter"/>
</dbReference>
<dbReference type="VEuPathDB" id="AmoebaDB:FDP41_012851"/>
<evidence type="ECO:0000256" key="1">
    <source>
        <dbReference type="ARBA" id="ARBA00022737"/>
    </source>
</evidence>
<dbReference type="InterPro" id="IPR019734">
    <property type="entry name" value="TPR_rpt"/>
</dbReference>
<sequence length="887" mass="101738">MTSRTTHFKVKIVEGQNWPKVKNAKTPAKYHFSFCFMNGEVEKSKVVTDAEISALGIEKTFSAKVEDLLNLVINNIGADILVVKMIKGEDDKNAIEFGVVDIDFSGLFSSSQIDSFHTVTVTEEGAIHEEIPKVRVIIELSDPLLLPHEKEGGNLLTIKLGPMHNLPRNWLPRDAQNISEIPLEFTTICALPIGDATKYYYFRGGRMYLHSQDEHETGKSEVVVAWQKDTQTFFLDSEAMKRFEHLCVNNEVIHFKFLRSINKDMMVDGWVDHNEKKYIGKFCKHIKELLEPGAKISCEESVLSHLDANDHSFPSDPRPKSANKKKKKSKDPVPPQLLPETDDSKPYEENGTKISVEFSFENSLIPKPEERTRTNMRPSDIIPKREKVEKKKDIVELYHEEILGVVDVLVREYKSLIEKESNVDKDQFVFELNHTGKYFAFKERLKASVVQLVKDKFSHELKTKKENEIKSLYNDIYVYLVRQMHVAINRIFSKAKSEEKKESPLHLETQNPEKLKKLADEAEAEFNYPLAARYHQERIAISSIEEETKNFWFDYGVFSMRVNDLAKAEQSFRETLSIDMSHLPCLQLYGVLLCMRNQYKEAEVFLQSAVDLDNNNFMSWGLLALLFSLIENEKQAHQAFLYGTLALEKLLGQSPKQPLKLAVASFLLDVNADKLAEKLLIEEMQNGEANADIYFELARVYHIREDYERAEDNLKSSLKLHYKSEKSWEMMGLIHIKLGRISDAEQELETALSVSSNPNALLLLRLAHIYLELQKYERARDTFLNAAKIVSSCSAWLGAGIAYFRLAEYDLSEQALNEANIQNNRNATVWGYLTLLALINKKEKEAEKCLRESLKHALKSSDPKLTDEIRQALSQTKQCSTLMTTLE</sequence>
<dbReference type="InterPro" id="IPR052628">
    <property type="entry name" value="CFAP70"/>
</dbReference>
<evidence type="ECO:0000313" key="6">
    <source>
        <dbReference type="Proteomes" id="UP000444721"/>
    </source>
</evidence>